<dbReference type="GO" id="GO:0061630">
    <property type="term" value="F:ubiquitin protein ligase activity"/>
    <property type="evidence" value="ECO:0007669"/>
    <property type="project" value="UniProtKB-EC"/>
</dbReference>
<evidence type="ECO:0000256" key="9">
    <source>
        <dbReference type="ARBA" id="ARBA00076636"/>
    </source>
</evidence>
<dbReference type="RefSeq" id="XP_028655695.1">
    <property type="nucleotide sequence ID" value="XM_028799862.2"/>
</dbReference>
<feature type="region of interest" description="Disordered" evidence="13">
    <location>
        <begin position="1"/>
        <end position="60"/>
    </location>
</feature>
<dbReference type="Proteomes" id="UP000694620">
    <property type="component" value="Chromosome 4"/>
</dbReference>
<evidence type="ECO:0000256" key="7">
    <source>
        <dbReference type="ARBA" id="ARBA00073304"/>
    </source>
</evidence>
<reference evidence="15" key="1">
    <citation type="submission" date="2021-06" db="EMBL/GenBank/DDBJ databases">
        <authorList>
            <consortium name="Wellcome Sanger Institute Data Sharing"/>
        </authorList>
    </citation>
    <scope>NUCLEOTIDE SEQUENCE [LARGE SCALE GENOMIC DNA]</scope>
</reference>
<dbReference type="GO" id="GO:0043123">
    <property type="term" value="P:positive regulation of canonical NF-kappaB signal transduction"/>
    <property type="evidence" value="ECO:0007669"/>
    <property type="project" value="TreeGrafter"/>
</dbReference>
<reference evidence="15" key="3">
    <citation type="submission" date="2025-09" db="UniProtKB">
        <authorList>
            <consortium name="Ensembl"/>
        </authorList>
    </citation>
    <scope>IDENTIFICATION</scope>
</reference>
<reference evidence="15" key="2">
    <citation type="submission" date="2025-08" db="UniProtKB">
        <authorList>
            <consortium name="Ensembl"/>
        </authorList>
    </citation>
    <scope>IDENTIFICATION</scope>
</reference>
<comment type="catalytic activity">
    <reaction evidence="1">
        <text>S-ubiquitinyl-[E2 ubiquitin-conjugating enzyme]-L-cysteine + [acceptor protein]-L-lysine = [E2 ubiquitin-conjugating enzyme]-L-cysteine + N(6)-ubiquitinyl-[acceptor protein]-L-lysine.</text>
        <dbReference type="EC" id="2.3.2.27"/>
    </reaction>
</comment>
<dbReference type="Ensembl" id="ENSECRT00000004704.1">
    <property type="protein sequence ID" value="ENSECRP00000004624.1"/>
    <property type="gene ID" value="ENSECRG00000003151.1"/>
</dbReference>
<dbReference type="GeneTree" id="ENSGT00940000164855"/>
<name>A0A8C4RM56_ERPCA</name>
<evidence type="ECO:0000256" key="10">
    <source>
        <dbReference type="ARBA" id="ARBA00078387"/>
    </source>
</evidence>
<evidence type="ECO:0000256" key="4">
    <source>
        <dbReference type="ARBA" id="ARBA00022786"/>
    </source>
</evidence>
<dbReference type="OrthoDB" id="6021171at2759"/>
<dbReference type="GO" id="GO:0006959">
    <property type="term" value="P:humoral immune response"/>
    <property type="evidence" value="ECO:0007669"/>
    <property type="project" value="TreeGrafter"/>
</dbReference>
<keyword evidence="4" id="KW-0833">Ubl conjugation pathway</keyword>
<evidence type="ECO:0000256" key="3">
    <source>
        <dbReference type="ARBA" id="ARBA00022679"/>
    </source>
</evidence>
<evidence type="ECO:0000256" key="8">
    <source>
        <dbReference type="ARBA" id="ARBA00075327"/>
    </source>
</evidence>
<proteinExistence type="predicted"/>
<dbReference type="GeneID" id="114650310"/>
<evidence type="ECO:0000313" key="15">
    <source>
        <dbReference type="Ensembl" id="ENSECRP00000004624.1"/>
    </source>
</evidence>
<keyword evidence="16" id="KW-1185">Reference proteome</keyword>
<dbReference type="PANTHER" id="PTHR34257:SF3">
    <property type="entry name" value="ADAPTER PROTEIN CIKS-RELATED"/>
    <property type="match status" value="1"/>
</dbReference>
<dbReference type="InterPro" id="IPR013568">
    <property type="entry name" value="SEFIR_dom"/>
</dbReference>
<gene>
    <name evidence="15" type="primary">LOC114650310</name>
</gene>
<evidence type="ECO:0000259" key="14">
    <source>
        <dbReference type="PROSITE" id="PS51534"/>
    </source>
</evidence>
<feature type="domain" description="SEFIR" evidence="14">
    <location>
        <begin position="241"/>
        <end position="386"/>
    </location>
</feature>
<dbReference type="GO" id="GO:0000209">
    <property type="term" value="P:protein polyubiquitination"/>
    <property type="evidence" value="ECO:0007669"/>
    <property type="project" value="UniProtKB-ARBA"/>
</dbReference>
<dbReference type="Gene3D" id="3.40.50.11530">
    <property type="match status" value="1"/>
</dbReference>
<evidence type="ECO:0000256" key="2">
    <source>
        <dbReference type="ARBA" id="ARBA00012483"/>
    </source>
</evidence>
<evidence type="ECO:0000313" key="16">
    <source>
        <dbReference type="Proteomes" id="UP000694620"/>
    </source>
</evidence>
<evidence type="ECO:0000256" key="5">
    <source>
        <dbReference type="ARBA" id="ARBA00023198"/>
    </source>
</evidence>
<dbReference type="AlphaFoldDB" id="A0A8C4RM56"/>
<dbReference type="GO" id="GO:0006954">
    <property type="term" value="P:inflammatory response"/>
    <property type="evidence" value="ECO:0007669"/>
    <property type="project" value="UniProtKB-KW"/>
</dbReference>
<accession>A0A8C4RM56</accession>
<keyword evidence="5" id="KW-0395">Inflammatory response</keyword>
<dbReference type="PANTHER" id="PTHR34257">
    <property type="entry name" value="ADAPTER PROTEIN CIKS"/>
    <property type="match status" value="1"/>
</dbReference>
<dbReference type="FunFam" id="3.40.50.11530:FF:000007">
    <property type="entry name" value="adapter protein CIKS isoform X3"/>
    <property type="match status" value="1"/>
</dbReference>
<dbReference type="GO" id="GO:0097400">
    <property type="term" value="P:interleukin-17-mediated signaling pathway"/>
    <property type="evidence" value="ECO:0007669"/>
    <property type="project" value="UniProtKB-ARBA"/>
</dbReference>
<dbReference type="EC" id="2.3.2.27" evidence="2"/>
<evidence type="ECO:0000256" key="6">
    <source>
        <dbReference type="ARBA" id="ARBA00064316"/>
    </source>
</evidence>
<organism evidence="15 16">
    <name type="scientific">Erpetoichthys calabaricus</name>
    <name type="common">Rope fish</name>
    <name type="synonym">Calamoichthys calabaricus</name>
    <dbReference type="NCBI Taxonomy" id="27687"/>
    <lineage>
        <taxon>Eukaryota</taxon>
        <taxon>Metazoa</taxon>
        <taxon>Chordata</taxon>
        <taxon>Craniata</taxon>
        <taxon>Vertebrata</taxon>
        <taxon>Euteleostomi</taxon>
        <taxon>Actinopterygii</taxon>
        <taxon>Polypteriformes</taxon>
        <taxon>Polypteridae</taxon>
        <taxon>Erpetoichthys</taxon>
    </lineage>
</organism>
<feature type="compositionally biased region" description="Polar residues" evidence="13">
    <location>
        <begin position="20"/>
        <end position="49"/>
    </location>
</feature>
<dbReference type="Pfam" id="PF08357">
    <property type="entry name" value="SEFIR"/>
    <property type="match status" value="1"/>
</dbReference>
<dbReference type="GO" id="GO:0038173">
    <property type="term" value="P:interleukin-17A-mediated signaling pathway"/>
    <property type="evidence" value="ECO:0007669"/>
    <property type="project" value="UniProtKB-ARBA"/>
</dbReference>
<dbReference type="PROSITE" id="PS51534">
    <property type="entry name" value="SEFIR"/>
    <property type="match status" value="1"/>
</dbReference>
<sequence>MLHWNPGESLPKQLTGHDISITSNFPEENDETVNTNSEQFLSSPPTVKNQPGKMAGSLNPFSQLSVESSSSYRPNAPYPSPMWACPSCPETYAGEWLSSSSRGRGARIAYTNSLYSFSPSVSFDGYLRSHHHGTSNSATFSSLNSCYLEPPQSLHSMPQNVFSNPPTPYLHRPGQPACCASNNSPVTPSEKLFTWQDCNFPRMPDPACCKPGVGSTQRTQIPTHDPQRNGKQLVMPISLEQRKVFVTYETDSDNHVHEIIRFVTLLRQNGFDAHIDMFEQNFRSISKIDFMEKFISEKDFLIIIVISPKYYETVKPYRHEGMKNDESALNTVYIYKQLQNEYIQNGSRNFRFVPIIFPGAEKCHVPSWLQNTNVYRWPQDMQDILRRLMRVEKYNPPPIGELPTIVSIPI</sequence>
<keyword evidence="3" id="KW-0808">Transferase</keyword>
<dbReference type="GO" id="GO:0005737">
    <property type="term" value="C:cytoplasm"/>
    <property type="evidence" value="ECO:0007669"/>
    <property type="project" value="UniProtKB-ARBA"/>
</dbReference>
<comment type="subunit">
    <text evidence="6">Interacts with IKBKG/NF-kappa B essential modulator, with CHUK/IKK-alpha and with IKBKB/IKK-beta. Interacts with TRAF6; this interaction is direct. Interacts with IL17RA and IL17RC. Interacts with IL17RB.</text>
</comment>
<evidence type="ECO:0000256" key="11">
    <source>
        <dbReference type="ARBA" id="ARBA00078673"/>
    </source>
</evidence>
<evidence type="ECO:0000256" key="12">
    <source>
        <dbReference type="ARBA" id="ARBA00080040"/>
    </source>
</evidence>
<evidence type="ECO:0000256" key="13">
    <source>
        <dbReference type="SAM" id="MobiDB-lite"/>
    </source>
</evidence>
<protein>
    <recommendedName>
        <fullName evidence="7">E3 ubiquitin ligase TRAF3IP2</fullName>
        <ecNumber evidence="2">2.3.2.27</ecNumber>
    </recommendedName>
    <alternativeName>
        <fullName evidence="8">Adapter protein CIKS</fullName>
    </alternativeName>
    <alternativeName>
        <fullName evidence="9">Connection to IKK and SAPK/JNK</fullName>
    </alternativeName>
    <alternativeName>
        <fullName evidence="12">E3 ubiquitin-protein ligase CIKS</fullName>
    </alternativeName>
    <alternativeName>
        <fullName evidence="10">Nuclear factor NF-kappa-B activator 1</fullName>
    </alternativeName>
    <alternativeName>
        <fullName evidence="11">TRAF3-interacting protein 2</fullName>
    </alternativeName>
</protein>
<dbReference type="InterPro" id="IPR053047">
    <property type="entry name" value="E3_ubiq_ligase_TRAF3IP2"/>
</dbReference>
<evidence type="ECO:0000256" key="1">
    <source>
        <dbReference type="ARBA" id="ARBA00000900"/>
    </source>
</evidence>